<evidence type="ECO:0000313" key="1">
    <source>
        <dbReference type="EMBL" id="MTD54012.1"/>
    </source>
</evidence>
<reference evidence="1 2" key="1">
    <citation type="submission" date="2019-11" db="EMBL/GenBank/DDBJ databases">
        <title>Draft genome of Amycolatopsis RM579.</title>
        <authorList>
            <person name="Duangmal K."/>
            <person name="Mingma R."/>
        </authorList>
    </citation>
    <scope>NUCLEOTIDE SEQUENCE [LARGE SCALE GENOMIC DNA]</scope>
    <source>
        <strain evidence="1 2">RM579</strain>
    </source>
</reference>
<dbReference type="EMBL" id="WMBA01000009">
    <property type="protein sequence ID" value="MTD54012.1"/>
    <property type="molecule type" value="Genomic_DNA"/>
</dbReference>
<dbReference type="Proteomes" id="UP000440096">
    <property type="component" value="Unassembled WGS sequence"/>
</dbReference>
<organism evidence="1 2">
    <name type="scientific">Amycolatopsis pithecellobii</name>
    <dbReference type="NCBI Taxonomy" id="664692"/>
    <lineage>
        <taxon>Bacteria</taxon>
        <taxon>Bacillati</taxon>
        <taxon>Actinomycetota</taxon>
        <taxon>Actinomycetes</taxon>
        <taxon>Pseudonocardiales</taxon>
        <taxon>Pseudonocardiaceae</taxon>
        <taxon>Amycolatopsis</taxon>
    </lineage>
</organism>
<dbReference type="AlphaFoldDB" id="A0A6N7YPT8"/>
<comment type="caution">
    <text evidence="1">The sequence shown here is derived from an EMBL/GenBank/DDBJ whole genome shotgun (WGS) entry which is preliminary data.</text>
</comment>
<dbReference type="OrthoDB" id="10006422at2"/>
<evidence type="ECO:0008006" key="3">
    <source>
        <dbReference type="Google" id="ProtNLM"/>
    </source>
</evidence>
<evidence type="ECO:0000313" key="2">
    <source>
        <dbReference type="Proteomes" id="UP000440096"/>
    </source>
</evidence>
<gene>
    <name evidence="1" type="ORF">GKO32_08465</name>
</gene>
<sequence length="202" mass="22183">MTSEVRAAHASDELSARYPGRDLTDEQKNAVRDATASIEQLVETEGLLTFAVGEALSSFVTGILESVAEIAGEEAAIAAAVQVGHRYGRENYSKYLRNRGLTSSPEVFCAYQDYMHAVRGPRHATALWATYGDDSVTVERSDCLYFSGERGTPNRIVAAMEASIVEGYQQVDPQLRMENPRCLTKGNPEGCLHLFRFSQPAE</sequence>
<protein>
    <recommendedName>
        <fullName evidence="3">L-2-amino-thiazoline-4-carboxylic acid hydrolase</fullName>
    </recommendedName>
</protein>
<proteinExistence type="predicted"/>
<keyword evidence="2" id="KW-1185">Reference proteome</keyword>
<dbReference type="RefSeq" id="WP_154756247.1">
    <property type="nucleotide sequence ID" value="NZ_WMBA01000009.1"/>
</dbReference>
<name>A0A6N7YPT8_9PSEU</name>
<accession>A0A6N7YPT8</accession>